<organism evidence="2 3">
    <name type="scientific">Alosa alosa</name>
    <name type="common">allis shad</name>
    <dbReference type="NCBI Taxonomy" id="278164"/>
    <lineage>
        <taxon>Eukaryota</taxon>
        <taxon>Metazoa</taxon>
        <taxon>Chordata</taxon>
        <taxon>Craniata</taxon>
        <taxon>Vertebrata</taxon>
        <taxon>Euteleostomi</taxon>
        <taxon>Actinopterygii</taxon>
        <taxon>Neopterygii</taxon>
        <taxon>Teleostei</taxon>
        <taxon>Clupei</taxon>
        <taxon>Clupeiformes</taxon>
        <taxon>Clupeoidei</taxon>
        <taxon>Clupeidae</taxon>
        <taxon>Alosa</taxon>
    </lineage>
</organism>
<protein>
    <submittedName>
        <fullName evidence="2">Uncharacterized protein</fullName>
    </submittedName>
</protein>
<dbReference type="Pfam" id="PF20721">
    <property type="entry name" value="C19orf12"/>
    <property type="match status" value="1"/>
</dbReference>
<reference evidence="2" key="1">
    <citation type="submission" date="2020-10" db="EMBL/GenBank/DDBJ databases">
        <title>Chromosome-scale genome assembly of the Allis shad, Alosa alosa.</title>
        <authorList>
            <person name="Margot Z."/>
            <person name="Christophe K."/>
            <person name="Cabau C."/>
            <person name="Louis A."/>
            <person name="Berthelot C."/>
            <person name="Parey E."/>
            <person name="Roest Crollius H."/>
            <person name="Montfort J."/>
            <person name="Robinson-Rechavi M."/>
            <person name="Bucao C."/>
            <person name="Bouchez O."/>
            <person name="Gislard M."/>
            <person name="Lluch J."/>
            <person name="Milhes M."/>
            <person name="Lampietro C."/>
            <person name="Lopez Roques C."/>
            <person name="Donnadieu C."/>
            <person name="Braasch I."/>
            <person name="Desvignes T."/>
            <person name="Postlethwait J."/>
            <person name="Bobe J."/>
            <person name="Guiguen Y."/>
        </authorList>
    </citation>
    <scope>NUCLEOTIDE SEQUENCE</scope>
    <source>
        <strain evidence="2">M-15738</strain>
        <tissue evidence="2">Blood</tissue>
    </source>
</reference>
<name>A0AAV6G636_9TELE</name>
<comment type="caution">
    <text evidence="2">The sequence shown here is derived from an EMBL/GenBank/DDBJ whole genome shotgun (WGS) entry which is preliminary data.</text>
</comment>
<gene>
    <name evidence="2" type="ORF">AALO_G00194420</name>
</gene>
<dbReference type="PANTHER" id="PTHR31493">
    <property type="entry name" value="NAZO FAMILY MEMBER"/>
    <property type="match status" value="1"/>
</dbReference>
<evidence type="ECO:0000256" key="1">
    <source>
        <dbReference type="ARBA" id="ARBA00029457"/>
    </source>
</evidence>
<comment type="similarity">
    <text evidence="1">Belongs to the C19orf12 family.</text>
</comment>
<dbReference type="EMBL" id="JADWDJ010000014">
    <property type="protein sequence ID" value="KAG5270593.1"/>
    <property type="molecule type" value="Genomic_DNA"/>
</dbReference>
<dbReference type="Proteomes" id="UP000823561">
    <property type="component" value="Chromosome 14"/>
</dbReference>
<sequence length="256" mass="27423">MEIENCRLQCGACPICSMISQIRESTKQSPKLTHTRTLPEVIALSLRFETECNAPHIEISTQYGETTDKRITGRSGQSKPSTKVTMPSRMDDVMRLCSNLSANQKIKVAVKNSGKGAAVAGGTAFIGGLLGGPPGLAVGGAVGGLLGCWMTSGQFKPLPQILLELPPNQQQKLYSDIMSVLGSLDWTDVVQLTALVMGNATLQQQVVAMLLSFATNELKAEKMAAFLLPSSKCSTYLGLTVAHLQQWNEVLLDGVE</sequence>
<proteinExistence type="inferred from homology"/>
<dbReference type="InterPro" id="IPR033369">
    <property type="entry name" value="C19orf12"/>
</dbReference>
<dbReference type="AlphaFoldDB" id="A0AAV6G636"/>
<accession>A0AAV6G636</accession>
<evidence type="ECO:0000313" key="2">
    <source>
        <dbReference type="EMBL" id="KAG5270593.1"/>
    </source>
</evidence>
<dbReference type="PANTHER" id="PTHR31493:SF1">
    <property type="entry name" value="PROTEIN C19ORF12"/>
    <property type="match status" value="1"/>
</dbReference>
<evidence type="ECO:0000313" key="3">
    <source>
        <dbReference type="Proteomes" id="UP000823561"/>
    </source>
</evidence>
<keyword evidence="3" id="KW-1185">Reference proteome</keyword>